<dbReference type="SUPFAM" id="SSF56112">
    <property type="entry name" value="Protein kinase-like (PK-like)"/>
    <property type="match status" value="1"/>
</dbReference>
<dbReference type="PROSITE" id="PS50011">
    <property type="entry name" value="PROTEIN_KINASE_DOM"/>
    <property type="match status" value="1"/>
</dbReference>
<protein>
    <submittedName>
        <fullName evidence="2">Extracellular tyrosine-protein kinase PKDCC isoform X1</fullName>
    </submittedName>
</protein>
<evidence type="ECO:0000313" key="2">
    <source>
        <dbReference type="RefSeq" id="XP_029657763.1"/>
    </source>
</evidence>
<name>A0A6P7U1D8_9MOLL</name>
<dbReference type="InterPro" id="IPR000719">
    <property type="entry name" value="Prot_kinase_dom"/>
</dbReference>
<accession>A0A6P7U1D8</accession>
<dbReference type="GO" id="GO:0005576">
    <property type="term" value="C:extracellular region"/>
    <property type="evidence" value="ECO:0007669"/>
    <property type="project" value="TreeGrafter"/>
</dbReference>
<reference evidence="2" key="1">
    <citation type="submission" date="2025-08" db="UniProtKB">
        <authorList>
            <consortium name="RefSeq"/>
        </authorList>
    </citation>
    <scope>IDENTIFICATION</scope>
</reference>
<dbReference type="Proteomes" id="UP000515154">
    <property type="component" value="Unplaced"/>
</dbReference>
<keyword evidence="2" id="KW-0808">Transferase</keyword>
<proteinExistence type="predicted"/>
<dbReference type="InterPro" id="IPR042983">
    <property type="entry name" value="PKDCC"/>
</dbReference>
<dbReference type="PANTHER" id="PTHR46448:SF1">
    <property type="entry name" value="PROTEIN KINASE DOMAIN-CONTAINING PROTEIN"/>
    <property type="match status" value="1"/>
</dbReference>
<dbReference type="GO" id="GO:0005524">
    <property type="term" value="F:ATP binding"/>
    <property type="evidence" value="ECO:0007669"/>
    <property type="project" value="InterPro"/>
</dbReference>
<gene>
    <name evidence="2" type="primary">LOC115232032</name>
</gene>
<organism evidence="1 2">
    <name type="scientific">Octopus sinensis</name>
    <name type="common">East Asian common octopus</name>
    <dbReference type="NCBI Taxonomy" id="2607531"/>
    <lineage>
        <taxon>Eukaryota</taxon>
        <taxon>Metazoa</taxon>
        <taxon>Spiralia</taxon>
        <taxon>Lophotrochozoa</taxon>
        <taxon>Mollusca</taxon>
        <taxon>Cephalopoda</taxon>
        <taxon>Coleoidea</taxon>
        <taxon>Octopodiformes</taxon>
        <taxon>Octopoda</taxon>
        <taxon>Incirrata</taxon>
        <taxon>Octopodidae</taxon>
        <taxon>Octopus</taxon>
    </lineage>
</organism>
<dbReference type="KEGG" id="osn:115232032"/>
<dbReference type="Gene3D" id="1.10.510.10">
    <property type="entry name" value="Transferase(Phosphotransferase) domain 1"/>
    <property type="match status" value="1"/>
</dbReference>
<dbReference type="RefSeq" id="XP_029657763.1">
    <property type="nucleotide sequence ID" value="XM_029801903.2"/>
</dbReference>
<evidence type="ECO:0000313" key="1">
    <source>
        <dbReference type="Proteomes" id="UP000515154"/>
    </source>
</evidence>
<dbReference type="PANTHER" id="PTHR46448">
    <property type="entry name" value="PROTEIN KINASE DOMAIN-CONTAINING PROTEIN"/>
    <property type="match status" value="1"/>
</dbReference>
<dbReference type="GO" id="GO:0004715">
    <property type="term" value="F:non-membrane spanning protein tyrosine kinase activity"/>
    <property type="evidence" value="ECO:0007669"/>
    <property type="project" value="InterPro"/>
</dbReference>
<keyword evidence="1" id="KW-1185">Reference proteome</keyword>
<keyword evidence="2" id="KW-0418">Kinase</keyword>
<sequence length="485" mass="55186">MASLGRPLRFTRRMRCYIFGFCINVFLVCNILVHQTWTKWNSALVEKPDSWSRTAGKGSAQKTQGDNEYRVLVSRFRKLMENAVESSNFSSSENDESLELISNAQNGTLRFKNRSSEQLFNCQDIENITDKHYIGSGWTKAVYSGIISSKKVAMKTVDIGGQDVTNCVKWGQTLAECYYRAAQKIVKEIVLLQELEHRNLVKVLGYCIPEEQYNGDDVTLVSLITELGDTIDLIKLLPMSWEERLRISYDLTSLIHFFAHSPHGPVVMNDFRHQQFVLVNGMLKLTDVDDTGIGDPHCSTQADCNLHFSPSEFHAKIPCQNGHCVGLNEKKNIFNAGRHFIIFRLPYGAPPSLHPILYDVVSGFTNLTMSADRLLEQMQKAVHLYKTGHYLNRTQPVKTDYKEYLESDLPGKYDYRCRASISGTSCTFTVFDQKEAEDICESDPECFGFVMTQETTWTGRKIVHLKNNMSIPVRNAGTNLYMRPS</sequence>
<dbReference type="AlphaFoldDB" id="A0A6P7U1D8"/>
<dbReference type="InterPro" id="IPR011009">
    <property type="entry name" value="Kinase-like_dom_sf"/>
</dbReference>
<dbReference type="GO" id="GO:0001501">
    <property type="term" value="P:skeletal system development"/>
    <property type="evidence" value="ECO:0007669"/>
    <property type="project" value="TreeGrafter"/>
</dbReference>